<comment type="caution">
    <text evidence="1">The sequence shown here is derived from an EMBL/GenBank/DDBJ whole genome shotgun (WGS) entry which is preliminary data.</text>
</comment>
<reference evidence="1" key="2">
    <citation type="submission" date="2020-06" db="EMBL/GenBank/DDBJ databases">
        <authorList>
            <person name="Sheffer M."/>
        </authorList>
    </citation>
    <scope>NUCLEOTIDE SEQUENCE</scope>
</reference>
<gene>
    <name evidence="1" type="ORF">HNY73_011173</name>
</gene>
<evidence type="ECO:0000313" key="1">
    <source>
        <dbReference type="EMBL" id="KAF8785658.1"/>
    </source>
</evidence>
<sequence length="160" mass="17978">MHQKHAPTSFNKFLVILLKIFDPFNHIFCVLCRNPAEGLLCECLSYIISENGLSKENKISSIEYDIEDSVCDGDGVMKCKNYCNDMYQELTENGNLCSIMPGDSKKVGDWMCEALQQNVCNARVGVFIQSCGSDLVDTGFRFIDTLCCKSKKSTNCRVEN</sequence>
<evidence type="ECO:0000313" key="2">
    <source>
        <dbReference type="Proteomes" id="UP000807504"/>
    </source>
</evidence>
<protein>
    <submittedName>
        <fullName evidence="1">Uncharacterized protein</fullName>
    </submittedName>
</protein>
<reference evidence="1" key="1">
    <citation type="journal article" date="2020" name="bioRxiv">
        <title>Chromosome-level reference genome of the European wasp spider Argiope bruennichi: a resource for studies on range expansion and evolutionary adaptation.</title>
        <authorList>
            <person name="Sheffer M.M."/>
            <person name="Hoppe A."/>
            <person name="Krehenwinkel H."/>
            <person name="Uhl G."/>
            <person name="Kuss A.W."/>
            <person name="Jensen L."/>
            <person name="Jensen C."/>
            <person name="Gillespie R.G."/>
            <person name="Hoff K.J."/>
            <person name="Prost S."/>
        </authorList>
    </citation>
    <scope>NUCLEOTIDE SEQUENCE</scope>
</reference>
<organism evidence="1 2">
    <name type="scientific">Argiope bruennichi</name>
    <name type="common">Wasp spider</name>
    <name type="synonym">Aranea bruennichi</name>
    <dbReference type="NCBI Taxonomy" id="94029"/>
    <lineage>
        <taxon>Eukaryota</taxon>
        <taxon>Metazoa</taxon>
        <taxon>Ecdysozoa</taxon>
        <taxon>Arthropoda</taxon>
        <taxon>Chelicerata</taxon>
        <taxon>Arachnida</taxon>
        <taxon>Araneae</taxon>
        <taxon>Araneomorphae</taxon>
        <taxon>Entelegynae</taxon>
        <taxon>Araneoidea</taxon>
        <taxon>Araneidae</taxon>
        <taxon>Argiope</taxon>
    </lineage>
</organism>
<dbReference type="EMBL" id="JABXBU010000030">
    <property type="protein sequence ID" value="KAF8785658.1"/>
    <property type="molecule type" value="Genomic_DNA"/>
</dbReference>
<name>A0A8T0F5R3_ARGBR</name>
<dbReference type="AlphaFoldDB" id="A0A8T0F5R3"/>
<accession>A0A8T0F5R3</accession>
<proteinExistence type="predicted"/>
<dbReference type="Proteomes" id="UP000807504">
    <property type="component" value="Unassembled WGS sequence"/>
</dbReference>
<keyword evidence="2" id="KW-1185">Reference proteome</keyword>